<evidence type="ECO:0000313" key="6">
    <source>
        <dbReference type="EMBL" id="PHH55176.1"/>
    </source>
</evidence>
<dbReference type="Gene3D" id="2.30.30.40">
    <property type="entry name" value="SH3 Domains"/>
    <property type="match status" value="1"/>
</dbReference>
<organism evidence="6 7">
    <name type="scientific">Ceratocystis fimbriata CBS 114723</name>
    <dbReference type="NCBI Taxonomy" id="1035309"/>
    <lineage>
        <taxon>Eukaryota</taxon>
        <taxon>Fungi</taxon>
        <taxon>Dikarya</taxon>
        <taxon>Ascomycota</taxon>
        <taxon>Pezizomycotina</taxon>
        <taxon>Sordariomycetes</taxon>
        <taxon>Hypocreomycetidae</taxon>
        <taxon>Microascales</taxon>
        <taxon>Ceratocystidaceae</taxon>
        <taxon>Ceratocystis</taxon>
    </lineage>
</organism>
<feature type="compositionally biased region" description="Low complexity" evidence="3">
    <location>
        <begin position="224"/>
        <end position="244"/>
    </location>
</feature>
<sequence>MRLPLPAVLQRDILPTNYDSVQTSTTTTTSLYSLTRPTANMNSFDLRAESDSGLAVDDQSSSDVPLSIVPTSVNELAGLPSQITEIEGSLADSTGGLALAGALTTSASIATNSATASQTEASPTSSASGSDSGSDSGLSSAGVAGIVIGLLGLILVVGLGAYFFLQHKKKQAQRKRLMDEKPDFLTSMNPNGSAPIRPAPPTGPGSSLRNTSGSGPSVPLKDVAAAASASPSDSTPSSANPDSTSLRESQTETNAANPFGANAEKINTLESQNPFSDGDNAQPESNQSDSKDATATATSEATDATAASAAPALTRQASRRHDTSKLDLTLPVNKGLPGPPSPTGSDYSVNMIPDGQEAPQTEGAAAIAAAGGPAMSVVHRVKLDFTPSMKDEMELQTGQLVRLLHVYDDGWVLCIRLDRSQQGVVPRTCLSDQPVKPRASTGKPPVSMNNFVLPVPEDGRSPSPGHAY</sequence>
<feature type="compositionally biased region" description="Low complexity" evidence="3">
    <location>
        <begin position="293"/>
        <end position="316"/>
    </location>
</feature>
<evidence type="ECO:0000256" key="4">
    <source>
        <dbReference type="SAM" id="Phobius"/>
    </source>
</evidence>
<proteinExistence type="predicted"/>
<keyword evidence="4" id="KW-0812">Transmembrane</keyword>
<name>A0A2C5XF19_9PEZI</name>
<protein>
    <recommendedName>
        <fullName evidence="5">SH3 domain-containing protein</fullName>
    </recommendedName>
</protein>
<dbReference type="SUPFAM" id="SSF50044">
    <property type="entry name" value="SH3-domain"/>
    <property type="match status" value="1"/>
</dbReference>
<feature type="compositionally biased region" description="Polar residues" evidence="3">
    <location>
        <begin position="204"/>
        <end position="215"/>
    </location>
</feature>
<dbReference type="SMART" id="SM00326">
    <property type="entry name" value="SH3"/>
    <property type="match status" value="1"/>
</dbReference>
<comment type="caution">
    <text evidence="6">The sequence shown here is derived from an EMBL/GenBank/DDBJ whole genome shotgun (WGS) entry which is preliminary data.</text>
</comment>
<dbReference type="OrthoDB" id="5340910at2759"/>
<evidence type="ECO:0000259" key="5">
    <source>
        <dbReference type="PROSITE" id="PS50002"/>
    </source>
</evidence>
<keyword evidence="1 2" id="KW-0728">SH3 domain</keyword>
<feature type="region of interest" description="Disordered" evidence="3">
    <location>
        <begin position="113"/>
        <end position="136"/>
    </location>
</feature>
<evidence type="ECO:0000256" key="2">
    <source>
        <dbReference type="PROSITE-ProRule" id="PRU00192"/>
    </source>
</evidence>
<dbReference type="Proteomes" id="UP000222788">
    <property type="component" value="Unassembled WGS sequence"/>
</dbReference>
<reference evidence="6 7" key="1">
    <citation type="journal article" date="2013" name="Fungal Biol.">
        <title>Analysis of microsatellite markers in the genome of the plant pathogen Ceratocystis fimbriata.</title>
        <authorList>
            <person name="Simpson M.C."/>
            <person name="Wilken P.M."/>
            <person name="Coetzee M.P."/>
            <person name="Wingfield M.J."/>
            <person name="Wingfield B.D."/>
        </authorList>
    </citation>
    <scope>NUCLEOTIDE SEQUENCE [LARGE SCALE GENOMIC DNA]</scope>
    <source>
        <strain evidence="6 7">CBS 114723</strain>
    </source>
</reference>
<evidence type="ECO:0000256" key="1">
    <source>
        <dbReference type="ARBA" id="ARBA00022443"/>
    </source>
</evidence>
<dbReference type="InterPro" id="IPR001452">
    <property type="entry name" value="SH3_domain"/>
</dbReference>
<feature type="transmembrane region" description="Helical" evidence="4">
    <location>
        <begin position="141"/>
        <end position="165"/>
    </location>
</feature>
<dbReference type="STRING" id="1035309.A0A2C5XF19"/>
<feature type="domain" description="SH3" evidence="5">
    <location>
        <begin position="374"/>
        <end position="435"/>
    </location>
</feature>
<feature type="compositionally biased region" description="Polar residues" evidence="3">
    <location>
        <begin position="246"/>
        <end position="256"/>
    </location>
</feature>
<evidence type="ECO:0000313" key="7">
    <source>
        <dbReference type="Proteomes" id="UP000222788"/>
    </source>
</evidence>
<dbReference type="PROSITE" id="PS50002">
    <property type="entry name" value="SH3"/>
    <property type="match status" value="1"/>
</dbReference>
<keyword evidence="7" id="KW-1185">Reference proteome</keyword>
<feature type="region of interest" description="Disordered" evidence="3">
    <location>
        <begin position="432"/>
        <end position="468"/>
    </location>
</feature>
<keyword evidence="4" id="KW-0472">Membrane</keyword>
<dbReference type="AlphaFoldDB" id="A0A2C5XF19"/>
<feature type="region of interest" description="Disordered" evidence="3">
    <location>
        <begin position="183"/>
        <end position="258"/>
    </location>
</feature>
<gene>
    <name evidence="6" type="ORF">CFIMG_000042RA</name>
</gene>
<feature type="region of interest" description="Disordered" evidence="3">
    <location>
        <begin position="270"/>
        <end position="346"/>
    </location>
</feature>
<accession>A0A2C5XF19</accession>
<evidence type="ECO:0000256" key="3">
    <source>
        <dbReference type="SAM" id="MobiDB-lite"/>
    </source>
</evidence>
<dbReference type="Pfam" id="PF14604">
    <property type="entry name" value="SH3_9"/>
    <property type="match status" value="1"/>
</dbReference>
<dbReference type="EMBL" id="APWK03000014">
    <property type="protein sequence ID" value="PHH55176.1"/>
    <property type="molecule type" value="Genomic_DNA"/>
</dbReference>
<keyword evidence="4" id="KW-1133">Transmembrane helix</keyword>
<reference evidence="6 7" key="2">
    <citation type="journal article" date="2013" name="IMA Fungus">
        <title>IMA Genome-F 1: Ceratocystis fimbriata: Draft nuclear genome sequence for the plant pathogen, Ceratocystis fimbriata.</title>
        <authorList>
            <person name="Wilken P.M."/>
            <person name="Steenkamp E.T."/>
            <person name="Wingfield M.J."/>
            <person name="de Beer Z.W."/>
            <person name="Wingfield B.D."/>
        </authorList>
    </citation>
    <scope>NUCLEOTIDE SEQUENCE [LARGE SCALE GENOMIC DNA]</scope>
    <source>
        <strain evidence="6 7">CBS 114723</strain>
    </source>
</reference>
<dbReference type="InterPro" id="IPR036028">
    <property type="entry name" value="SH3-like_dom_sf"/>
</dbReference>